<evidence type="ECO:0000256" key="1">
    <source>
        <dbReference type="ARBA" id="ARBA00004173"/>
    </source>
</evidence>
<evidence type="ECO:0000256" key="3">
    <source>
        <dbReference type="ARBA" id="ARBA00022946"/>
    </source>
</evidence>
<dbReference type="Gene3D" id="3.30.2180.10">
    <property type="entry name" value="ATP12-like"/>
    <property type="match status" value="1"/>
</dbReference>
<keyword evidence="4" id="KW-0496">Mitochondrion</keyword>
<comment type="caution">
    <text evidence="6">The sequence shown here is derived from an EMBL/GenBank/DDBJ whole genome shotgun (WGS) entry which is preliminary data.</text>
</comment>
<gene>
    <name evidence="6" type="ORF">NliqN6_3873</name>
</gene>
<evidence type="ECO:0000313" key="6">
    <source>
        <dbReference type="EMBL" id="GHJ87471.1"/>
    </source>
</evidence>
<evidence type="ECO:0000256" key="5">
    <source>
        <dbReference type="ARBA" id="ARBA00023186"/>
    </source>
</evidence>
<dbReference type="PANTHER" id="PTHR21013:SF10">
    <property type="entry name" value="ATP SYNTHASE MITOCHONDRIAL F1 COMPLEX ASSEMBLY FACTOR 2"/>
    <property type="match status" value="1"/>
</dbReference>
<proteinExistence type="inferred from homology"/>
<dbReference type="OrthoDB" id="5673at2759"/>
<protein>
    <recommendedName>
        <fullName evidence="8">ATP12-domain-containing protein</fullName>
    </recommendedName>
</protein>
<evidence type="ECO:0008006" key="8">
    <source>
        <dbReference type="Google" id="ProtNLM"/>
    </source>
</evidence>
<comment type="subcellular location">
    <subcellularLocation>
        <location evidence="1">Mitochondrion</location>
    </subcellularLocation>
</comment>
<dbReference type="GO" id="GO:0005739">
    <property type="term" value="C:mitochondrion"/>
    <property type="evidence" value="ECO:0007669"/>
    <property type="project" value="UniProtKB-SubCell"/>
</dbReference>
<dbReference type="Gene3D" id="1.10.3580.10">
    <property type="entry name" value="ATP12 ATPase"/>
    <property type="match status" value="1"/>
</dbReference>
<dbReference type="InterPro" id="IPR011419">
    <property type="entry name" value="ATP12_ATP_synth-F1-assembly"/>
</dbReference>
<dbReference type="InterPro" id="IPR023335">
    <property type="entry name" value="ATP12_ortho_dom_sf"/>
</dbReference>
<name>A0A8H3TV24_9TREE</name>
<dbReference type="Pfam" id="PF07542">
    <property type="entry name" value="ATP12"/>
    <property type="match status" value="1"/>
</dbReference>
<evidence type="ECO:0000313" key="7">
    <source>
        <dbReference type="Proteomes" id="UP000620104"/>
    </source>
</evidence>
<reference evidence="6" key="1">
    <citation type="submission" date="2020-07" db="EMBL/GenBank/DDBJ databases">
        <title>Draft Genome Sequence of a Deep-Sea Yeast, Naganishia (Cryptococcus) liquefaciens strain N6.</title>
        <authorList>
            <person name="Han Y.W."/>
            <person name="Kajitani R."/>
            <person name="Morimoto H."/>
            <person name="Parhat M."/>
            <person name="Tsubouchi H."/>
            <person name="Bakenova O."/>
            <person name="Ogata M."/>
            <person name="Argunhan B."/>
            <person name="Aoki R."/>
            <person name="Kajiwara S."/>
            <person name="Itoh T."/>
            <person name="Iwasaki H."/>
        </authorList>
    </citation>
    <scope>NUCLEOTIDE SEQUENCE</scope>
    <source>
        <strain evidence="6">N6</strain>
    </source>
</reference>
<dbReference type="GO" id="GO:0033615">
    <property type="term" value="P:mitochondrial proton-transporting ATP synthase complex assembly"/>
    <property type="evidence" value="ECO:0007669"/>
    <property type="project" value="TreeGrafter"/>
</dbReference>
<evidence type="ECO:0000256" key="2">
    <source>
        <dbReference type="ARBA" id="ARBA00008231"/>
    </source>
</evidence>
<keyword evidence="3" id="KW-0809">Transit peptide</keyword>
<dbReference type="SUPFAM" id="SSF160909">
    <property type="entry name" value="ATP12-like"/>
    <property type="match status" value="1"/>
</dbReference>
<comment type="similarity">
    <text evidence="2">Belongs to the ATP12 family.</text>
</comment>
<evidence type="ECO:0000256" key="4">
    <source>
        <dbReference type="ARBA" id="ARBA00023128"/>
    </source>
</evidence>
<organism evidence="6 7">
    <name type="scientific">Naganishia liquefaciens</name>
    <dbReference type="NCBI Taxonomy" id="104408"/>
    <lineage>
        <taxon>Eukaryota</taxon>
        <taxon>Fungi</taxon>
        <taxon>Dikarya</taxon>
        <taxon>Basidiomycota</taxon>
        <taxon>Agaricomycotina</taxon>
        <taxon>Tremellomycetes</taxon>
        <taxon>Filobasidiales</taxon>
        <taxon>Filobasidiaceae</taxon>
        <taxon>Naganishia</taxon>
    </lineage>
</organism>
<sequence>MLTRPLGLVKAISPLAIPRTPARLPVLVRHASTARAPLLPDALKSVGAKVNESNRAEISLKRFWKTVGIMQQSDTTYWITLDGRPLRTPSGTRLAVPADRQILAMLIANEWENQKEALKAPGLPMTSLASRALDGFMGPERETTREGVLNELFRYLDTDTTLFAADHPSTLVRLQAEHWDPLHAWYKAEHGIDIKTYDTLVLGGGNKFKQSDETKRVLSDAVKGWDAWQIAALERATYTTKSFLIAFALVSGRLTADQAARAAQVEVSSQIELWGEVEDSHDVDYQDIRRQLGSVVCLLAKTA</sequence>
<dbReference type="EMBL" id="BLZA01000021">
    <property type="protein sequence ID" value="GHJ87471.1"/>
    <property type="molecule type" value="Genomic_DNA"/>
</dbReference>
<accession>A0A8H3TV24</accession>
<dbReference type="Proteomes" id="UP000620104">
    <property type="component" value="Unassembled WGS sequence"/>
</dbReference>
<dbReference type="AlphaFoldDB" id="A0A8H3TV24"/>
<dbReference type="PANTHER" id="PTHR21013">
    <property type="entry name" value="ATP SYNTHASE MITOCHONDRIAL F1 COMPLEX ASSEMBLY FACTOR 2/ATP12 PROTEIN, MITOCHONDRIAL PRECURSOR"/>
    <property type="match status" value="1"/>
</dbReference>
<keyword evidence="7" id="KW-1185">Reference proteome</keyword>
<dbReference type="InterPro" id="IPR042272">
    <property type="entry name" value="ATP12_ATP_synth-F1-assembly_N"/>
</dbReference>
<keyword evidence="5" id="KW-0143">Chaperone</keyword>